<keyword evidence="2" id="KW-1185">Reference proteome</keyword>
<proteinExistence type="predicted"/>
<comment type="caution">
    <text evidence="1">The sequence shown here is derived from an EMBL/GenBank/DDBJ whole genome shotgun (WGS) entry which is preliminary data.</text>
</comment>
<sequence length="11" mass="1236">MAKGDTLLQFL</sequence>
<gene>
    <name evidence="1" type="ORF">LITE_LOCUS41601</name>
</gene>
<reference evidence="1" key="1">
    <citation type="submission" date="2022-08" db="EMBL/GenBank/DDBJ databases">
        <authorList>
            <person name="Gutierrez-Valencia J."/>
        </authorList>
    </citation>
    <scope>NUCLEOTIDE SEQUENCE</scope>
</reference>
<evidence type="ECO:0000313" key="2">
    <source>
        <dbReference type="Proteomes" id="UP001154282"/>
    </source>
</evidence>
<organism evidence="1 2">
    <name type="scientific">Linum tenue</name>
    <dbReference type="NCBI Taxonomy" id="586396"/>
    <lineage>
        <taxon>Eukaryota</taxon>
        <taxon>Viridiplantae</taxon>
        <taxon>Streptophyta</taxon>
        <taxon>Embryophyta</taxon>
        <taxon>Tracheophyta</taxon>
        <taxon>Spermatophyta</taxon>
        <taxon>Magnoliopsida</taxon>
        <taxon>eudicotyledons</taxon>
        <taxon>Gunneridae</taxon>
        <taxon>Pentapetalae</taxon>
        <taxon>rosids</taxon>
        <taxon>fabids</taxon>
        <taxon>Malpighiales</taxon>
        <taxon>Linaceae</taxon>
        <taxon>Linum</taxon>
    </lineage>
</organism>
<protein>
    <submittedName>
        <fullName evidence="1">Uncharacterized protein</fullName>
    </submittedName>
</protein>
<dbReference type="EMBL" id="CAMGYJ010000009">
    <property type="protein sequence ID" value="CAI0540253.1"/>
    <property type="molecule type" value="Genomic_DNA"/>
</dbReference>
<name>A0AAV0Q764_9ROSI</name>
<dbReference type="Proteomes" id="UP001154282">
    <property type="component" value="Unassembled WGS sequence"/>
</dbReference>
<evidence type="ECO:0000313" key="1">
    <source>
        <dbReference type="EMBL" id="CAI0540253.1"/>
    </source>
</evidence>
<accession>A0AAV0Q764</accession>